<dbReference type="SUPFAM" id="SSF51395">
    <property type="entry name" value="FMN-linked oxidoreductases"/>
    <property type="match status" value="1"/>
</dbReference>
<comment type="catalytic activity">
    <reaction evidence="6">
        <text>2-hydroxyoctanoate + O2 = 2-oxooctanoate + H2O2</text>
        <dbReference type="Rhea" id="RHEA:67940"/>
        <dbReference type="ChEBI" id="CHEBI:15379"/>
        <dbReference type="ChEBI" id="CHEBI:16240"/>
        <dbReference type="ChEBI" id="CHEBI:133514"/>
        <dbReference type="ChEBI" id="CHEBI:176689"/>
    </reaction>
    <physiologicalReaction direction="left-to-right" evidence="6">
        <dbReference type="Rhea" id="RHEA:67941"/>
    </physiologicalReaction>
</comment>
<dbReference type="InterPro" id="IPR012133">
    <property type="entry name" value="Alpha-hydoxy_acid_DH_FMN"/>
</dbReference>
<dbReference type="GO" id="GO:0005777">
    <property type="term" value="C:peroxisome"/>
    <property type="evidence" value="ECO:0007669"/>
    <property type="project" value="UniProtKB-ARBA"/>
</dbReference>
<feature type="binding site" evidence="8">
    <location>
        <position position="191"/>
    </location>
    <ligand>
        <name>FMN</name>
        <dbReference type="ChEBI" id="CHEBI:58210"/>
    </ligand>
</feature>
<dbReference type="Pfam" id="PF01070">
    <property type="entry name" value="FMN_dh"/>
    <property type="match status" value="1"/>
</dbReference>
<evidence type="ECO:0000256" key="7">
    <source>
        <dbReference type="PIRSR" id="PIRSR000138-1"/>
    </source>
</evidence>
<feature type="signal peptide" evidence="9">
    <location>
        <begin position="1"/>
        <end position="29"/>
    </location>
</feature>
<proteinExistence type="evidence at transcript level"/>
<dbReference type="PIRSF" id="PIRSF000138">
    <property type="entry name" value="Al-hdrx_acd_dh"/>
    <property type="match status" value="1"/>
</dbReference>
<feature type="binding site" evidence="8">
    <location>
        <position position="292"/>
    </location>
    <ligand>
        <name>glyoxylate</name>
        <dbReference type="ChEBI" id="CHEBI:36655"/>
    </ligand>
</feature>
<feature type="binding site" evidence="8">
    <location>
        <position position="141"/>
    </location>
    <ligand>
        <name>FMN</name>
        <dbReference type="ChEBI" id="CHEBI:58210"/>
    </ligand>
</feature>
<feature type="binding site" evidence="8">
    <location>
        <begin position="320"/>
        <end position="324"/>
    </location>
    <ligand>
        <name>FMN</name>
        <dbReference type="ChEBI" id="CHEBI:58210"/>
    </ligand>
</feature>
<feature type="chain" id="PRO_5003447231" description="(S)-2-hydroxy-acid oxidase" evidence="9">
    <location>
        <begin position="30"/>
        <end position="420"/>
    </location>
</feature>
<protein>
    <recommendedName>
        <fullName evidence="2">(S)-2-hydroxy-acid oxidase</fullName>
        <ecNumber evidence="2">1.1.3.15</ecNumber>
    </recommendedName>
</protein>
<comment type="cofactor">
    <cofactor evidence="1">
        <name>FMN</name>
        <dbReference type="ChEBI" id="CHEBI:58210"/>
    </cofactor>
</comment>
<feature type="active site" description="Proton acceptor" evidence="7">
    <location>
        <position position="289"/>
    </location>
</feature>
<dbReference type="Gene3D" id="3.20.20.70">
    <property type="entry name" value="Aldolase class I"/>
    <property type="match status" value="1"/>
</dbReference>
<feature type="binding site" evidence="8">
    <location>
        <position position="289"/>
    </location>
    <ligand>
        <name>glyoxylate</name>
        <dbReference type="ChEBI" id="CHEBI:36655"/>
    </ligand>
</feature>
<dbReference type="GO" id="GO:0003973">
    <property type="term" value="F:(S)-2-hydroxy-acid oxidase activity"/>
    <property type="evidence" value="ECO:0007669"/>
    <property type="project" value="UniProtKB-EC"/>
</dbReference>
<feature type="binding site" evidence="8">
    <location>
        <position position="163"/>
    </location>
    <ligand>
        <name>FMN</name>
        <dbReference type="ChEBI" id="CHEBI:58210"/>
    </ligand>
</feature>
<name>G3MPH2_AMBMU</name>
<evidence type="ECO:0000256" key="6">
    <source>
        <dbReference type="ARBA" id="ARBA00029327"/>
    </source>
</evidence>
<dbReference type="InterPro" id="IPR013785">
    <property type="entry name" value="Aldolase_TIM"/>
</dbReference>
<dbReference type="EMBL" id="JO843773">
    <property type="protein sequence ID" value="AEO35390.1"/>
    <property type="molecule type" value="mRNA"/>
</dbReference>
<feature type="binding site" evidence="8">
    <location>
        <position position="165"/>
    </location>
    <ligand>
        <name>glyoxylate</name>
        <dbReference type="ChEBI" id="CHEBI:36655"/>
    </ligand>
</feature>
<dbReference type="FunFam" id="3.20.20.70:FF:000056">
    <property type="entry name" value="hydroxyacid oxidase 2"/>
    <property type="match status" value="1"/>
</dbReference>
<dbReference type="PROSITE" id="PS00557">
    <property type="entry name" value="FMN_HYDROXY_ACID_DH_1"/>
    <property type="match status" value="1"/>
</dbReference>
<dbReference type="InterPro" id="IPR037396">
    <property type="entry name" value="FMN_HAD"/>
</dbReference>
<keyword evidence="3" id="KW-0560">Oxidoreductase</keyword>
<dbReference type="EC" id="1.1.3.15" evidence="2"/>
<evidence type="ECO:0000256" key="8">
    <source>
        <dbReference type="PIRSR" id="PIRSR000138-2"/>
    </source>
</evidence>
<reference evidence="11" key="1">
    <citation type="journal article" date="2011" name="PLoS ONE">
        <title>A deep insight into the sialotranscriptome of the gulf coast tick, Amblyomma maculatum.</title>
        <authorList>
            <person name="Karim S."/>
            <person name="Singh P."/>
            <person name="Ribeiro J.M."/>
        </authorList>
    </citation>
    <scope>NUCLEOTIDE SEQUENCE</scope>
    <source>
        <tissue evidence="11">Salivary gland</tissue>
    </source>
</reference>
<keyword evidence="9" id="KW-0732">Signal</keyword>
<dbReference type="CDD" id="cd02809">
    <property type="entry name" value="alpha_hydroxyacid_oxid_FMN"/>
    <property type="match status" value="1"/>
</dbReference>
<feature type="binding site" evidence="8">
    <location>
        <begin position="343"/>
        <end position="344"/>
    </location>
    <ligand>
        <name>FMN</name>
        <dbReference type="ChEBI" id="CHEBI:58210"/>
    </ligand>
</feature>
<dbReference type="PROSITE" id="PS51349">
    <property type="entry name" value="FMN_HYDROXY_ACID_DH_2"/>
    <property type="match status" value="1"/>
</dbReference>
<organism evidence="11">
    <name type="scientific">Amblyomma maculatum</name>
    <name type="common">Gulf Coast tick</name>
    <dbReference type="NCBI Taxonomy" id="34609"/>
    <lineage>
        <taxon>Eukaryota</taxon>
        <taxon>Metazoa</taxon>
        <taxon>Ecdysozoa</taxon>
        <taxon>Arthropoda</taxon>
        <taxon>Chelicerata</taxon>
        <taxon>Arachnida</taxon>
        <taxon>Acari</taxon>
        <taxon>Parasitiformes</taxon>
        <taxon>Ixodida</taxon>
        <taxon>Ixodoidea</taxon>
        <taxon>Ixodidae</taxon>
        <taxon>Amblyomminae</taxon>
        <taxon>Amblyomma</taxon>
    </lineage>
</organism>
<sequence>MLWQDSERSVIAALFFTCLVQWTCYEVHAKPLKDDNLVVTIEDIQRLGEENMDNATRSYVASGAEKEQTLRENAEAFTRFRFRPRALVDVSKINTATTVLGKKISFPIGFSPTAAHMIANPVGEFGTAKAARDAGTVMIVSSMSTATLEDIRACVPDLVLWQQTYIFTNRSITESLVRRAAAQNFGAIVVTVDSPVAGQTISLSKNMLRLPEGLRFANLEASSPGHSFTFEPARENFVGNLLSPTTTWEDIRWLRQISHLPIVAKGVLTAEAALRALEYGASAVLVSNHGGRQLDSVPATIEALPEVVAAVGDRMEVYVDGGVRSGADAAKALSLGARAVFVGRPALWGLAYNGKEGVDKVLNIFRSELKRTIQLLGCPDSNDLCTDYVVREGHISQPLRSTCKRRLPWAEWVEYKSVGS</sequence>
<evidence type="ECO:0000313" key="11">
    <source>
        <dbReference type="EMBL" id="AEO35390.1"/>
    </source>
</evidence>
<dbReference type="PANTHER" id="PTHR10578:SF146">
    <property type="entry name" value="OXIDASE, PUTATIVE-RELATED"/>
    <property type="match status" value="1"/>
</dbReference>
<keyword evidence="8" id="KW-0285">Flavoprotein</keyword>
<feature type="binding site" evidence="8">
    <location>
        <position position="59"/>
    </location>
    <ligand>
        <name>glyoxylate</name>
        <dbReference type="ChEBI" id="CHEBI:36655"/>
    </ligand>
</feature>
<evidence type="ECO:0000256" key="1">
    <source>
        <dbReference type="ARBA" id="ARBA00001917"/>
    </source>
</evidence>
<evidence type="ECO:0000256" key="9">
    <source>
        <dbReference type="SAM" id="SignalP"/>
    </source>
</evidence>
<comment type="similarity">
    <text evidence="4">Belongs to the FMN-dependent alpha-hydroxy acid dehydrogenase family.</text>
</comment>
<evidence type="ECO:0000256" key="4">
    <source>
        <dbReference type="ARBA" id="ARBA00024042"/>
    </source>
</evidence>
<keyword evidence="8" id="KW-0288">FMN</keyword>
<feature type="binding site" evidence="8">
    <location>
        <position position="265"/>
    </location>
    <ligand>
        <name>FMN</name>
        <dbReference type="ChEBI" id="CHEBI:58210"/>
    </ligand>
</feature>
<accession>G3MPH2</accession>
<feature type="domain" description="FMN hydroxy acid dehydrogenase" evidence="10">
    <location>
        <begin position="33"/>
        <end position="394"/>
    </location>
</feature>
<evidence type="ECO:0000256" key="3">
    <source>
        <dbReference type="ARBA" id="ARBA00023002"/>
    </source>
</evidence>
<dbReference type="InterPro" id="IPR008259">
    <property type="entry name" value="FMN_hydac_DH_AS"/>
</dbReference>
<dbReference type="AlphaFoldDB" id="G3MPH2"/>
<dbReference type="InterPro" id="IPR000262">
    <property type="entry name" value="FMN-dep_DH"/>
</dbReference>
<evidence type="ECO:0000256" key="2">
    <source>
        <dbReference type="ARBA" id="ARBA00013087"/>
    </source>
</evidence>
<dbReference type="PANTHER" id="PTHR10578">
    <property type="entry name" value="S -2-HYDROXY-ACID OXIDASE-RELATED"/>
    <property type="match status" value="1"/>
</dbReference>
<feature type="binding site" evidence="8">
    <location>
        <position position="287"/>
    </location>
    <ligand>
        <name>FMN</name>
        <dbReference type="ChEBI" id="CHEBI:58210"/>
    </ligand>
</feature>
<evidence type="ECO:0000256" key="5">
    <source>
        <dbReference type="ARBA" id="ARBA00029325"/>
    </source>
</evidence>
<comment type="catalytic activity">
    <reaction evidence="5">
        <text>a (2S)-2-hydroxycarboxylate + O2 = a 2-oxocarboxylate + H2O2</text>
        <dbReference type="Rhea" id="RHEA:16789"/>
        <dbReference type="ChEBI" id="CHEBI:15379"/>
        <dbReference type="ChEBI" id="CHEBI:16240"/>
        <dbReference type="ChEBI" id="CHEBI:35179"/>
        <dbReference type="ChEBI" id="CHEBI:58123"/>
        <dbReference type="EC" id="1.1.3.15"/>
    </reaction>
    <physiologicalReaction direction="left-to-right" evidence="5">
        <dbReference type="Rhea" id="RHEA:16790"/>
    </physiologicalReaction>
</comment>
<dbReference type="GO" id="GO:0010181">
    <property type="term" value="F:FMN binding"/>
    <property type="evidence" value="ECO:0007669"/>
    <property type="project" value="InterPro"/>
</dbReference>
<feature type="binding site" evidence="8">
    <location>
        <begin position="112"/>
        <end position="114"/>
    </location>
    <ligand>
        <name>FMN</name>
        <dbReference type="ChEBI" id="CHEBI:58210"/>
    </ligand>
</feature>
<evidence type="ECO:0000259" key="10">
    <source>
        <dbReference type="PROSITE" id="PS51349"/>
    </source>
</evidence>